<dbReference type="EMBL" id="QUSL01000016">
    <property type="protein sequence ID" value="RGD84404.1"/>
    <property type="molecule type" value="Genomic_DNA"/>
</dbReference>
<dbReference type="GeneID" id="64194747"/>
<evidence type="ECO:0000313" key="1">
    <source>
        <dbReference type="EMBL" id="RGD84404.1"/>
    </source>
</evidence>
<comment type="caution">
    <text evidence="1">The sequence shown here is derived from an EMBL/GenBank/DDBJ whole genome shotgun (WGS) entry which is preliminary data.</text>
</comment>
<proteinExistence type="predicted"/>
<sequence>MRYSKNIIKFAAAIILLIIIPLVPLTVSKIQDDKLIEHLQVEKIKSDNNEIQTSKLTVAEKLELIGDYENKEKNIITTTQVQDMSDENITRIRTIINEQLVILKNLGILTDFNFDGNYVCYNYTLRRYSNVIDSSKSVSVYQVNFTNEEGIFNATIDVDTHLIYQYNYYNKKYIARNYEVIYTFGTAYLGLTEQETYKYLFGIIDNRTDSVSVSSYNDIY</sequence>
<dbReference type="RefSeq" id="WP_003535769.1">
    <property type="nucleotide sequence ID" value="NZ_CAACVM010000015.1"/>
</dbReference>
<evidence type="ECO:0000313" key="2">
    <source>
        <dbReference type="Proteomes" id="UP000261032"/>
    </source>
</evidence>
<dbReference type="AlphaFoldDB" id="A0A3E3EDE9"/>
<protein>
    <submittedName>
        <fullName evidence="1">Uncharacterized protein</fullName>
    </submittedName>
</protein>
<organism evidence="1 2">
    <name type="scientific">Thomasclavelia ramosa</name>
    <dbReference type="NCBI Taxonomy" id="1547"/>
    <lineage>
        <taxon>Bacteria</taxon>
        <taxon>Bacillati</taxon>
        <taxon>Bacillota</taxon>
        <taxon>Erysipelotrichia</taxon>
        <taxon>Erysipelotrichales</taxon>
        <taxon>Coprobacillaceae</taxon>
        <taxon>Thomasclavelia</taxon>
    </lineage>
</organism>
<gene>
    <name evidence="1" type="ORF">DXB93_10565</name>
</gene>
<dbReference type="Proteomes" id="UP000261032">
    <property type="component" value="Unassembled WGS sequence"/>
</dbReference>
<accession>A0A3E3EDE9</accession>
<reference evidence="1 2" key="1">
    <citation type="submission" date="2018-08" db="EMBL/GenBank/DDBJ databases">
        <title>A genome reference for cultivated species of the human gut microbiota.</title>
        <authorList>
            <person name="Zou Y."/>
            <person name="Xue W."/>
            <person name="Luo G."/>
        </authorList>
    </citation>
    <scope>NUCLEOTIDE SEQUENCE [LARGE SCALE GENOMIC DNA]</scope>
    <source>
        <strain evidence="1 2">OM06-4</strain>
    </source>
</reference>
<name>A0A3E3EDE9_9FIRM</name>